<keyword evidence="2" id="KW-0732">Signal</keyword>
<accession>A0ABD1M891</accession>
<evidence type="ECO:0000256" key="2">
    <source>
        <dbReference type="SAM" id="SignalP"/>
    </source>
</evidence>
<dbReference type="EMBL" id="JBGMDY010000006">
    <property type="protein sequence ID" value="KAL2332021.1"/>
    <property type="molecule type" value="Genomic_DNA"/>
</dbReference>
<dbReference type="AlphaFoldDB" id="A0ABD1M891"/>
<gene>
    <name evidence="3" type="ORF">Fmac_019602</name>
</gene>
<dbReference type="Proteomes" id="UP001603857">
    <property type="component" value="Unassembled WGS sequence"/>
</dbReference>
<feature type="region of interest" description="Disordered" evidence="1">
    <location>
        <begin position="33"/>
        <end position="55"/>
    </location>
</feature>
<sequence length="127" mass="14237">MGFMSIAVGLMLACCCYMNMEMRSIVEAKTNEKVNQDGNPNGHHEVPRKYYPPGSRLHNYEVTDENDHHFPRKDYGKPGSAQFAVTGHHYYNAPHKDYGKPGAGDRTVNDPGETPLNNHGKQHPGKE</sequence>
<evidence type="ECO:0000313" key="3">
    <source>
        <dbReference type="EMBL" id="KAL2332021.1"/>
    </source>
</evidence>
<reference evidence="3 4" key="1">
    <citation type="submission" date="2024-08" db="EMBL/GenBank/DDBJ databases">
        <title>Insights into the chromosomal genome structure of Flemingia macrophylla.</title>
        <authorList>
            <person name="Ding Y."/>
            <person name="Zhao Y."/>
            <person name="Bi W."/>
            <person name="Wu M."/>
            <person name="Zhao G."/>
            <person name="Gong Y."/>
            <person name="Li W."/>
            <person name="Zhang P."/>
        </authorList>
    </citation>
    <scope>NUCLEOTIDE SEQUENCE [LARGE SCALE GENOMIC DNA]</scope>
    <source>
        <strain evidence="3">DYQJB</strain>
        <tissue evidence="3">Leaf</tissue>
    </source>
</reference>
<evidence type="ECO:0000256" key="1">
    <source>
        <dbReference type="SAM" id="MobiDB-lite"/>
    </source>
</evidence>
<name>A0ABD1M891_9FABA</name>
<proteinExistence type="predicted"/>
<organism evidence="3 4">
    <name type="scientific">Flemingia macrophylla</name>
    <dbReference type="NCBI Taxonomy" id="520843"/>
    <lineage>
        <taxon>Eukaryota</taxon>
        <taxon>Viridiplantae</taxon>
        <taxon>Streptophyta</taxon>
        <taxon>Embryophyta</taxon>
        <taxon>Tracheophyta</taxon>
        <taxon>Spermatophyta</taxon>
        <taxon>Magnoliopsida</taxon>
        <taxon>eudicotyledons</taxon>
        <taxon>Gunneridae</taxon>
        <taxon>Pentapetalae</taxon>
        <taxon>rosids</taxon>
        <taxon>fabids</taxon>
        <taxon>Fabales</taxon>
        <taxon>Fabaceae</taxon>
        <taxon>Papilionoideae</taxon>
        <taxon>50 kb inversion clade</taxon>
        <taxon>NPAAA clade</taxon>
        <taxon>indigoferoid/millettioid clade</taxon>
        <taxon>Phaseoleae</taxon>
        <taxon>Flemingia</taxon>
    </lineage>
</organism>
<keyword evidence="4" id="KW-1185">Reference proteome</keyword>
<feature type="signal peptide" evidence="2">
    <location>
        <begin position="1"/>
        <end position="28"/>
    </location>
</feature>
<protein>
    <submittedName>
        <fullName evidence="3">Uncharacterized protein</fullName>
    </submittedName>
</protein>
<evidence type="ECO:0000313" key="4">
    <source>
        <dbReference type="Proteomes" id="UP001603857"/>
    </source>
</evidence>
<feature type="region of interest" description="Disordered" evidence="1">
    <location>
        <begin position="86"/>
        <end position="127"/>
    </location>
</feature>
<comment type="caution">
    <text evidence="3">The sequence shown here is derived from an EMBL/GenBank/DDBJ whole genome shotgun (WGS) entry which is preliminary data.</text>
</comment>
<feature type="chain" id="PRO_5044786052" evidence="2">
    <location>
        <begin position="29"/>
        <end position="127"/>
    </location>
</feature>